<gene>
    <name evidence="2" type="ORF">TNCV_3763371</name>
</gene>
<organism evidence="2 3">
    <name type="scientific">Trichonephila clavipes</name>
    <name type="common">Golden silk orbweaver</name>
    <name type="synonym">Nephila clavipes</name>
    <dbReference type="NCBI Taxonomy" id="2585209"/>
    <lineage>
        <taxon>Eukaryota</taxon>
        <taxon>Metazoa</taxon>
        <taxon>Ecdysozoa</taxon>
        <taxon>Arthropoda</taxon>
        <taxon>Chelicerata</taxon>
        <taxon>Arachnida</taxon>
        <taxon>Araneae</taxon>
        <taxon>Araneomorphae</taxon>
        <taxon>Entelegynae</taxon>
        <taxon>Araneoidea</taxon>
        <taxon>Nephilidae</taxon>
        <taxon>Trichonephila</taxon>
    </lineage>
</organism>
<dbReference type="Proteomes" id="UP000887159">
    <property type="component" value="Unassembled WGS sequence"/>
</dbReference>
<accession>A0A8X6VVB1</accession>
<sequence>MVLVKEDNLPPLQWNRGRDVQVFPGDDGAVQVVDVKTQRGQLRQVFFMAIVQCTAGQWVGLQGFELDFWKNFWRREFGEERVFLLVAGK</sequence>
<proteinExistence type="predicted"/>
<feature type="domain" description="DUF5641" evidence="1">
    <location>
        <begin position="1"/>
        <end position="43"/>
    </location>
</feature>
<dbReference type="EMBL" id="BMAU01021362">
    <property type="protein sequence ID" value="GFY23097.1"/>
    <property type="molecule type" value="Genomic_DNA"/>
</dbReference>
<name>A0A8X6VVB1_TRICX</name>
<keyword evidence="3" id="KW-1185">Reference proteome</keyword>
<reference evidence="2" key="1">
    <citation type="submission" date="2020-08" db="EMBL/GenBank/DDBJ databases">
        <title>Multicomponent nature underlies the extraordinary mechanical properties of spider dragline silk.</title>
        <authorList>
            <person name="Kono N."/>
            <person name="Nakamura H."/>
            <person name="Mori M."/>
            <person name="Yoshida Y."/>
            <person name="Ohtoshi R."/>
            <person name="Malay A.D."/>
            <person name="Moran D.A.P."/>
            <person name="Tomita M."/>
            <person name="Numata K."/>
            <person name="Arakawa K."/>
        </authorList>
    </citation>
    <scope>NUCLEOTIDE SEQUENCE</scope>
</reference>
<dbReference type="Pfam" id="PF18701">
    <property type="entry name" value="DUF5641"/>
    <property type="match status" value="1"/>
</dbReference>
<evidence type="ECO:0000313" key="2">
    <source>
        <dbReference type="EMBL" id="GFY23097.1"/>
    </source>
</evidence>
<dbReference type="InterPro" id="IPR040676">
    <property type="entry name" value="DUF5641"/>
</dbReference>
<protein>
    <recommendedName>
        <fullName evidence="1">DUF5641 domain-containing protein</fullName>
    </recommendedName>
</protein>
<evidence type="ECO:0000259" key="1">
    <source>
        <dbReference type="Pfam" id="PF18701"/>
    </source>
</evidence>
<comment type="caution">
    <text evidence="2">The sequence shown here is derived from an EMBL/GenBank/DDBJ whole genome shotgun (WGS) entry which is preliminary data.</text>
</comment>
<evidence type="ECO:0000313" key="3">
    <source>
        <dbReference type="Proteomes" id="UP000887159"/>
    </source>
</evidence>
<dbReference type="AlphaFoldDB" id="A0A8X6VVB1"/>